<reference evidence="2" key="1">
    <citation type="submission" date="2018-04" db="EMBL/GenBank/DDBJ databases">
        <title>Whole genome sequencing of Hypsizygus marmoreus.</title>
        <authorList>
            <person name="Choi I.-G."/>
            <person name="Min B."/>
            <person name="Kim J.-G."/>
            <person name="Kim S."/>
            <person name="Oh Y.-L."/>
            <person name="Kong W.-S."/>
            <person name="Park H."/>
            <person name="Jeong J."/>
            <person name="Song E.-S."/>
        </authorList>
    </citation>
    <scope>NUCLEOTIDE SEQUENCE [LARGE SCALE GENOMIC DNA]</scope>
    <source>
        <strain evidence="2">51987-8</strain>
    </source>
</reference>
<dbReference type="Gene3D" id="3.80.10.10">
    <property type="entry name" value="Ribonuclease Inhibitor"/>
    <property type="match status" value="1"/>
</dbReference>
<evidence type="ECO:0000313" key="2">
    <source>
        <dbReference type="EMBL" id="RDB21376.1"/>
    </source>
</evidence>
<accession>A0A369JRF3</accession>
<feature type="region of interest" description="Disordered" evidence="1">
    <location>
        <begin position="354"/>
        <end position="417"/>
    </location>
</feature>
<dbReference type="InParanoid" id="A0A369JRF3"/>
<name>A0A369JRF3_HYPMA</name>
<feature type="compositionally biased region" description="Acidic residues" evidence="1">
    <location>
        <begin position="384"/>
        <end position="402"/>
    </location>
</feature>
<feature type="compositionally biased region" description="Polar residues" evidence="1">
    <location>
        <begin position="836"/>
        <end position="847"/>
    </location>
</feature>
<feature type="region of interest" description="Disordered" evidence="1">
    <location>
        <begin position="742"/>
        <end position="801"/>
    </location>
</feature>
<dbReference type="EMBL" id="LUEZ02000055">
    <property type="protein sequence ID" value="RDB21376.1"/>
    <property type="molecule type" value="Genomic_DNA"/>
</dbReference>
<proteinExistence type="predicted"/>
<dbReference type="OrthoDB" id="3215314at2759"/>
<feature type="region of interest" description="Disordered" evidence="1">
    <location>
        <begin position="646"/>
        <end position="696"/>
    </location>
</feature>
<feature type="compositionally biased region" description="Polar residues" evidence="1">
    <location>
        <begin position="408"/>
        <end position="417"/>
    </location>
</feature>
<evidence type="ECO:0000313" key="3">
    <source>
        <dbReference type="Proteomes" id="UP000076154"/>
    </source>
</evidence>
<dbReference type="Proteomes" id="UP000076154">
    <property type="component" value="Unassembled WGS sequence"/>
</dbReference>
<feature type="region of interest" description="Disordered" evidence="1">
    <location>
        <begin position="510"/>
        <end position="532"/>
    </location>
</feature>
<protein>
    <submittedName>
        <fullName evidence="2">Uncharacterized protein</fullName>
    </submittedName>
</protein>
<feature type="compositionally biased region" description="Basic and acidic residues" evidence="1">
    <location>
        <begin position="356"/>
        <end position="383"/>
    </location>
</feature>
<organism evidence="2 3">
    <name type="scientific">Hypsizygus marmoreus</name>
    <name type="common">White beech mushroom</name>
    <name type="synonym">Agaricus marmoreus</name>
    <dbReference type="NCBI Taxonomy" id="39966"/>
    <lineage>
        <taxon>Eukaryota</taxon>
        <taxon>Fungi</taxon>
        <taxon>Dikarya</taxon>
        <taxon>Basidiomycota</taxon>
        <taxon>Agaricomycotina</taxon>
        <taxon>Agaricomycetes</taxon>
        <taxon>Agaricomycetidae</taxon>
        <taxon>Agaricales</taxon>
        <taxon>Tricholomatineae</taxon>
        <taxon>Lyophyllaceae</taxon>
        <taxon>Hypsizygus</taxon>
    </lineage>
</organism>
<feature type="region of interest" description="Disordered" evidence="1">
    <location>
        <begin position="461"/>
        <end position="483"/>
    </location>
</feature>
<gene>
    <name evidence="2" type="ORF">Hypma_011592</name>
</gene>
<dbReference type="AlphaFoldDB" id="A0A369JRF3"/>
<feature type="compositionally biased region" description="Pro residues" evidence="1">
    <location>
        <begin position="511"/>
        <end position="526"/>
    </location>
</feature>
<comment type="caution">
    <text evidence="2">The sequence shown here is derived from an EMBL/GenBank/DDBJ whole genome shotgun (WGS) entry which is preliminary data.</text>
</comment>
<feature type="compositionally biased region" description="Low complexity" evidence="1">
    <location>
        <begin position="681"/>
        <end position="694"/>
    </location>
</feature>
<feature type="region of interest" description="Disordered" evidence="1">
    <location>
        <begin position="816"/>
        <end position="861"/>
    </location>
</feature>
<dbReference type="InterPro" id="IPR032675">
    <property type="entry name" value="LRR_dom_sf"/>
</dbReference>
<dbReference type="SUPFAM" id="SSF52047">
    <property type="entry name" value="RNI-like"/>
    <property type="match status" value="1"/>
</dbReference>
<evidence type="ECO:0000256" key="1">
    <source>
        <dbReference type="SAM" id="MobiDB-lite"/>
    </source>
</evidence>
<keyword evidence="3" id="KW-1185">Reference proteome</keyword>
<sequence>MIVLFCHKTRCETDGGGVDIEKRVLAPPPPRAIYRLPAPHPGRVPSLSWFCLQRLAEVPDQVHLLGVRLHYDEQRDVLDGEDDGPMDPRFWATLVQVYDNLPPRFNSLTVPLSDAHVPLLQRIPSTPQFSLLTLLDLPACPHLTDDTISALSQLHSLTALDASGTVLSPYGIKVLSSTLLWVDDGPVRRGPWGLRILRLRYCTKIDNKVFPHLSKFPLLSVIDLQGTGCAPNSSIPFRPSSNPILYHPSPLSTALSVLSSSTPNLNSSQNTYSLIINTLNHRHTRPKIVVAPQDSYVVLPPSHVKAEPYSLSRSKKLFTGNSETLQRRKESLENVHHHELNKEAWYARNPGATQRYYDRPSYESSDEEMKYGSEESNDDRALSDEDENSEDEDSSSDEDDDPPDHHATTSTPAQTAVSGTAIAVPLMLPPSPSRPHRTFPMMHLPTTAPTVPVIVPAAVIAQPSTPSPHPHATNPPDYQQQAHPTISSATSLPRHAVSLMNMAMSLERPIQPIPDQPEPPRAPPPLNRHSTSESLPQLFYNRGLIPKPLYDPEKNYSAEMYYSACLAGGSGGATGGRPTNRHDASLMLYRDPPAWCVLETYSADLLAKSRSVRTSATGEGVAAVNRAKIGVQIDQARIDALRESASAKRRSSLSVSHAHKTPLPNEAAAQGRNPFRRQSHSGSGNLAQASSSSSHIVNEVKRRGEMKPLKPISSVKVPLLPTSLRSQSSVKKTIAASKNNVNSEKVKPGGGGIPMSTASFVDKDSNSATPRSVKPPAPTAWAGSRTPGEAEAPVLKRSGSVTGNMEVVRKKIRVGDPLPAFAGKKQTSSMKKELTTTRSNVKKSSAPKQGFDWGSWGKRGQ</sequence>